<protein>
    <recommendedName>
        <fullName evidence="4">FAD-binding domain-containing protein</fullName>
    </recommendedName>
</protein>
<dbReference type="SUPFAM" id="SSF51905">
    <property type="entry name" value="FAD/NAD(P)-binding domain"/>
    <property type="match status" value="1"/>
</dbReference>
<keyword evidence="1" id="KW-0285">Flavoprotein</keyword>
<reference evidence="5" key="1">
    <citation type="submission" date="2023-04" db="EMBL/GenBank/DDBJ databases">
        <title>Black Yeasts Isolated from many extreme environments.</title>
        <authorList>
            <person name="Coleine C."/>
            <person name="Stajich J.E."/>
            <person name="Selbmann L."/>
        </authorList>
    </citation>
    <scope>NUCLEOTIDE SEQUENCE</scope>
    <source>
        <strain evidence="5">CCFEE 5312</strain>
    </source>
</reference>
<dbReference type="PANTHER" id="PTHR46720:SF1">
    <property type="entry name" value="HYDROXYLASE, PUTATIVE (AFU_ORTHOLOGUE AFUA_8G06050)-RELATED"/>
    <property type="match status" value="1"/>
</dbReference>
<evidence type="ECO:0000256" key="3">
    <source>
        <dbReference type="ARBA" id="ARBA00023002"/>
    </source>
</evidence>
<keyword evidence="6" id="KW-1185">Reference proteome</keyword>
<accession>A0AAJ0DJ58</accession>
<evidence type="ECO:0000256" key="1">
    <source>
        <dbReference type="ARBA" id="ARBA00022630"/>
    </source>
</evidence>
<feature type="domain" description="FAD-binding" evidence="4">
    <location>
        <begin position="7"/>
        <end position="375"/>
    </location>
</feature>
<keyword evidence="2" id="KW-0274">FAD</keyword>
<dbReference type="GO" id="GO:0016491">
    <property type="term" value="F:oxidoreductase activity"/>
    <property type="evidence" value="ECO:0007669"/>
    <property type="project" value="UniProtKB-KW"/>
</dbReference>
<evidence type="ECO:0000313" key="6">
    <source>
        <dbReference type="Proteomes" id="UP001271007"/>
    </source>
</evidence>
<dbReference type="EMBL" id="JAWDJX010000027">
    <property type="protein sequence ID" value="KAK3051210.1"/>
    <property type="molecule type" value="Genomic_DNA"/>
</dbReference>
<dbReference type="PANTHER" id="PTHR46720">
    <property type="entry name" value="HYDROXYLASE, PUTATIVE (AFU_ORTHOLOGUE AFUA_3G01460)-RELATED"/>
    <property type="match status" value="1"/>
</dbReference>
<dbReference type="GO" id="GO:0071949">
    <property type="term" value="F:FAD binding"/>
    <property type="evidence" value="ECO:0007669"/>
    <property type="project" value="InterPro"/>
</dbReference>
<keyword evidence="3" id="KW-0560">Oxidoreductase</keyword>
<dbReference type="AlphaFoldDB" id="A0AAJ0DJ58"/>
<organism evidence="5 6">
    <name type="scientific">Extremus antarcticus</name>
    <dbReference type="NCBI Taxonomy" id="702011"/>
    <lineage>
        <taxon>Eukaryota</taxon>
        <taxon>Fungi</taxon>
        <taxon>Dikarya</taxon>
        <taxon>Ascomycota</taxon>
        <taxon>Pezizomycotina</taxon>
        <taxon>Dothideomycetes</taxon>
        <taxon>Dothideomycetidae</taxon>
        <taxon>Mycosphaerellales</taxon>
        <taxon>Extremaceae</taxon>
        <taxon>Extremus</taxon>
    </lineage>
</organism>
<sequence length="432" mass="47474">MAEPPFHVAIIGGGLCGLSLAIALTKRSISHTIYEARGSFTEIGAGINLGPNTLEAFRLIDPDIGDAIFSFATRNPGRQKDLWMDVLLGAPTNDFEDAKRIHQMTTAPLDVGCMTVSRNELLQFLAQRIKPENARYNKKLVGLVQSKDEVTLSFEDGSRDTASVVIGCDGAHSVVRRLLLGEHDPAASPKFSQAGVYRAVFPIETFEKLVGKEGAAVSTIRLGPGGYVISYPIDGGKNINLGVWPGNKEVWEHDAWILPNQKPQMLEDLKAWGPTVQKVMRAMSDQTAFWATFHHSTFPESFYHGRVCIIGDSAHAMGPHQGQGASQSMEDACVMAEVLYAATTASSGTSAQRIKAALAGYEHARRPRFEKALRTSSEAFPFWGDLWKPDLSDHEIEAFGRQADERFVWLWHPDIAGQGRRALAEMDRILKT</sequence>
<dbReference type="SUPFAM" id="SSF54373">
    <property type="entry name" value="FAD-linked reductases, C-terminal domain"/>
    <property type="match status" value="1"/>
</dbReference>
<dbReference type="Gene3D" id="3.50.50.60">
    <property type="entry name" value="FAD/NAD(P)-binding domain"/>
    <property type="match status" value="1"/>
</dbReference>
<dbReference type="InterPro" id="IPR051104">
    <property type="entry name" value="FAD_monoxygenase"/>
</dbReference>
<gene>
    <name evidence="5" type="ORF">LTR09_007606</name>
</gene>
<proteinExistence type="predicted"/>
<evidence type="ECO:0000313" key="5">
    <source>
        <dbReference type="EMBL" id="KAK3051210.1"/>
    </source>
</evidence>
<evidence type="ECO:0000259" key="4">
    <source>
        <dbReference type="Pfam" id="PF01494"/>
    </source>
</evidence>
<evidence type="ECO:0000256" key="2">
    <source>
        <dbReference type="ARBA" id="ARBA00022827"/>
    </source>
</evidence>
<dbReference type="GO" id="GO:0044550">
    <property type="term" value="P:secondary metabolite biosynthetic process"/>
    <property type="evidence" value="ECO:0007669"/>
    <property type="project" value="TreeGrafter"/>
</dbReference>
<dbReference type="InterPro" id="IPR036188">
    <property type="entry name" value="FAD/NAD-bd_sf"/>
</dbReference>
<name>A0AAJ0DJ58_9PEZI</name>
<comment type="caution">
    <text evidence="5">The sequence shown here is derived from an EMBL/GenBank/DDBJ whole genome shotgun (WGS) entry which is preliminary data.</text>
</comment>
<dbReference type="Pfam" id="PF01494">
    <property type="entry name" value="FAD_binding_3"/>
    <property type="match status" value="1"/>
</dbReference>
<dbReference type="InterPro" id="IPR002938">
    <property type="entry name" value="FAD-bd"/>
</dbReference>
<dbReference type="Proteomes" id="UP001271007">
    <property type="component" value="Unassembled WGS sequence"/>
</dbReference>
<dbReference type="PRINTS" id="PR00420">
    <property type="entry name" value="RNGMNOXGNASE"/>
</dbReference>